<protein>
    <recommendedName>
        <fullName evidence="3">Glycosyltransferase</fullName>
    </recommendedName>
</protein>
<dbReference type="SUPFAM" id="SSF53448">
    <property type="entry name" value="Nucleotide-diphospho-sugar transferases"/>
    <property type="match status" value="1"/>
</dbReference>
<organism evidence="1 2">
    <name type="scientific">Ramlibacter aquaticus</name>
    <dbReference type="NCBI Taxonomy" id="2780094"/>
    <lineage>
        <taxon>Bacteria</taxon>
        <taxon>Pseudomonadati</taxon>
        <taxon>Pseudomonadota</taxon>
        <taxon>Betaproteobacteria</taxon>
        <taxon>Burkholderiales</taxon>
        <taxon>Comamonadaceae</taxon>
        <taxon>Ramlibacter</taxon>
    </lineage>
</organism>
<evidence type="ECO:0008006" key="3">
    <source>
        <dbReference type="Google" id="ProtNLM"/>
    </source>
</evidence>
<dbReference type="Proteomes" id="UP000715965">
    <property type="component" value="Unassembled WGS sequence"/>
</dbReference>
<comment type="caution">
    <text evidence="1">The sequence shown here is derived from an EMBL/GenBank/DDBJ whole genome shotgun (WGS) entry which is preliminary data.</text>
</comment>
<accession>A0ABR9SBN7</accession>
<dbReference type="Gene3D" id="3.90.550.10">
    <property type="entry name" value="Spore Coat Polysaccharide Biosynthesis Protein SpsA, Chain A"/>
    <property type="match status" value="1"/>
</dbReference>
<name>A0ABR9SBN7_9BURK</name>
<sequence>MPEERVGALVPTYRRPDLLRACVLQLAAQSRPPDLICVHQNGSPDSYEWAVADLAIHPRVAWLHTPQQLPQHQWYARPLRWLLDAGCTHFFWIDHDDLYLSNHVALGLADLAEADFSVSPDCGLLFTRAHDYRYNPEVHFNAHAPGGMSATMCFNRVFAAALLADIEADTQHHYTDNVVAHVTMPRFRCRISSRHTAIYHAHEGSQTSAGWLDDAFG</sequence>
<keyword evidence="2" id="KW-1185">Reference proteome</keyword>
<dbReference type="InterPro" id="IPR029044">
    <property type="entry name" value="Nucleotide-diphossugar_trans"/>
</dbReference>
<dbReference type="RefSeq" id="WP_193779307.1">
    <property type="nucleotide sequence ID" value="NZ_JADDOJ010000010.1"/>
</dbReference>
<reference evidence="1 2" key="1">
    <citation type="submission" date="2020-10" db="EMBL/GenBank/DDBJ databases">
        <title>Draft genome of Ramlibacter aquaticus LMG 30558.</title>
        <authorList>
            <person name="Props R."/>
        </authorList>
    </citation>
    <scope>NUCLEOTIDE SEQUENCE [LARGE SCALE GENOMIC DNA]</scope>
    <source>
        <strain evidence="1 2">LMG 30558</strain>
    </source>
</reference>
<evidence type="ECO:0000313" key="2">
    <source>
        <dbReference type="Proteomes" id="UP000715965"/>
    </source>
</evidence>
<evidence type="ECO:0000313" key="1">
    <source>
        <dbReference type="EMBL" id="MBE7939760.1"/>
    </source>
</evidence>
<proteinExistence type="predicted"/>
<dbReference type="EMBL" id="JADDOJ010000010">
    <property type="protein sequence ID" value="MBE7939760.1"/>
    <property type="molecule type" value="Genomic_DNA"/>
</dbReference>
<gene>
    <name evidence="1" type="ORF">IM725_04125</name>
</gene>